<dbReference type="SUPFAM" id="SSF53150">
    <property type="entry name" value="DNA repair protein MutS, domain II"/>
    <property type="match status" value="1"/>
</dbReference>
<protein>
    <recommendedName>
        <fullName evidence="2">DNA mismatch repair protein MutS</fullName>
    </recommendedName>
</protein>
<comment type="function">
    <text evidence="8">This protein is involved in the repair of mismatches in DNA. It is possible that it carries out the mismatch recognition step. This protein has a weak ATPase activity.</text>
</comment>
<evidence type="ECO:0000313" key="11">
    <source>
        <dbReference type="Proteomes" id="UP000886893"/>
    </source>
</evidence>
<evidence type="ECO:0000256" key="5">
    <source>
        <dbReference type="ARBA" id="ARBA00022840"/>
    </source>
</evidence>
<sequence>MKEKPKYTPMMMQYLEIKEQYPDTLILFRLGDFYELFFEDAKIASKVLELVLTGKNAGADEKVPMCGVPYHSITSYIETLIKKGYKVGIVEQLEDPQTVTKGIVKRDVVQIITPGTLINLGLDEKKNNYIAYVDDFSTFFCLAYCDLSTGELGVMNVASDIFLLTNELLALDCKEIVTTPAIQAKYSKDFNKKGQFFITVSEEEAMPLEMHEITASIKDVRQVHTLSKLVFYLTNTQKRPIEYLKMASVIQSSQYLKIDNNSAINLELTRTVRSDDRYGSLCWLLDKTKTAMGARLLKKFINRPLYNQAAIEERLTHVETFTKDYLRRQELASYLNEVYDLERLIAKISYGNANARDLLQLLKSFKVMPSIKKLLQELSLDTFSNQILTLDPMVQKLESALCDNPPLSVKEGGMIKPGYDSTLDDLKLASKDGKNYLANLENKEREKTGIKTLKIGFNKVFGYYIEVTKSYLGAIKDEFGYIRQQTTS</sequence>
<dbReference type="GO" id="GO:0005524">
    <property type="term" value="F:ATP binding"/>
    <property type="evidence" value="ECO:0007669"/>
    <property type="project" value="UniProtKB-KW"/>
</dbReference>
<evidence type="ECO:0000259" key="9">
    <source>
        <dbReference type="SMART" id="SM00533"/>
    </source>
</evidence>
<feature type="non-terminal residue" evidence="10">
    <location>
        <position position="488"/>
    </location>
</feature>
<dbReference type="InterPro" id="IPR016151">
    <property type="entry name" value="DNA_mismatch_repair_MutS_N"/>
</dbReference>
<dbReference type="FunFam" id="1.10.1420.10:FF:000001">
    <property type="entry name" value="DNA mismatch repair protein MutS"/>
    <property type="match status" value="1"/>
</dbReference>
<dbReference type="GO" id="GO:0140664">
    <property type="term" value="F:ATP-dependent DNA damage sensor activity"/>
    <property type="evidence" value="ECO:0007669"/>
    <property type="project" value="InterPro"/>
</dbReference>
<comment type="caution">
    <text evidence="10">The sequence shown here is derived from an EMBL/GenBank/DDBJ whole genome shotgun (WGS) entry which is preliminary data.</text>
</comment>
<name>A0A9D1K9H1_9FIRM</name>
<dbReference type="Gene3D" id="3.40.1170.10">
    <property type="entry name" value="DNA repair protein MutS, domain I"/>
    <property type="match status" value="1"/>
</dbReference>
<evidence type="ECO:0000256" key="3">
    <source>
        <dbReference type="ARBA" id="ARBA00022741"/>
    </source>
</evidence>
<dbReference type="Gene3D" id="3.30.420.110">
    <property type="entry name" value="MutS, connector domain"/>
    <property type="match status" value="1"/>
</dbReference>
<dbReference type="EMBL" id="DVKI01000074">
    <property type="protein sequence ID" value="HIT17202.1"/>
    <property type="molecule type" value="Genomic_DNA"/>
</dbReference>
<proteinExistence type="inferred from homology"/>
<keyword evidence="7" id="KW-0234">DNA repair</keyword>
<evidence type="ECO:0000256" key="1">
    <source>
        <dbReference type="ARBA" id="ARBA00006271"/>
    </source>
</evidence>
<dbReference type="Pfam" id="PF01624">
    <property type="entry name" value="MutS_I"/>
    <property type="match status" value="1"/>
</dbReference>
<dbReference type="InterPro" id="IPR007860">
    <property type="entry name" value="DNA_mmatch_repair_MutS_con_dom"/>
</dbReference>
<dbReference type="AlphaFoldDB" id="A0A9D1K9H1"/>
<comment type="similarity">
    <text evidence="1">Belongs to the DNA mismatch repair MutS family.</text>
</comment>
<organism evidence="10 11">
    <name type="scientific">Candidatus Caccosoma faecigallinarum</name>
    <dbReference type="NCBI Taxonomy" id="2840720"/>
    <lineage>
        <taxon>Bacteria</taxon>
        <taxon>Bacillati</taxon>
        <taxon>Bacillota</taxon>
        <taxon>Bacillota incertae sedis</taxon>
        <taxon>Candidatus Caccosoma</taxon>
    </lineage>
</organism>
<dbReference type="InterPro" id="IPR036187">
    <property type="entry name" value="DNA_mismatch_repair_MutS_sf"/>
</dbReference>
<evidence type="ECO:0000256" key="6">
    <source>
        <dbReference type="ARBA" id="ARBA00023125"/>
    </source>
</evidence>
<reference evidence="10" key="2">
    <citation type="journal article" date="2021" name="PeerJ">
        <title>Extensive microbial diversity within the chicken gut microbiome revealed by metagenomics and culture.</title>
        <authorList>
            <person name="Gilroy R."/>
            <person name="Ravi A."/>
            <person name="Getino M."/>
            <person name="Pursley I."/>
            <person name="Horton D.L."/>
            <person name="Alikhan N.F."/>
            <person name="Baker D."/>
            <person name="Gharbi K."/>
            <person name="Hall N."/>
            <person name="Watson M."/>
            <person name="Adriaenssens E.M."/>
            <person name="Foster-Nyarko E."/>
            <person name="Jarju S."/>
            <person name="Secka A."/>
            <person name="Antonio M."/>
            <person name="Oren A."/>
            <person name="Chaudhuri R.R."/>
            <person name="La Ragione R."/>
            <person name="Hildebrand F."/>
            <person name="Pallen M.J."/>
        </authorList>
    </citation>
    <scope>NUCLEOTIDE SEQUENCE</scope>
    <source>
        <strain evidence="10">14508</strain>
    </source>
</reference>
<reference evidence="10" key="1">
    <citation type="submission" date="2020-10" db="EMBL/GenBank/DDBJ databases">
        <authorList>
            <person name="Gilroy R."/>
        </authorList>
    </citation>
    <scope>NUCLEOTIDE SEQUENCE</scope>
    <source>
        <strain evidence="10">14508</strain>
    </source>
</reference>
<evidence type="ECO:0000256" key="7">
    <source>
        <dbReference type="ARBA" id="ARBA00023204"/>
    </source>
</evidence>
<dbReference type="PANTHER" id="PTHR11361">
    <property type="entry name" value="DNA MISMATCH REPAIR PROTEIN MUTS FAMILY MEMBER"/>
    <property type="match status" value="1"/>
</dbReference>
<dbReference type="GO" id="GO:0005829">
    <property type="term" value="C:cytosol"/>
    <property type="evidence" value="ECO:0007669"/>
    <property type="project" value="TreeGrafter"/>
</dbReference>
<keyword evidence="5" id="KW-0067">ATP-binding</keyword>
<dbReference type="InterPro" id="IPR007695">
    <property type="entry name" value="DNA_mismatch_repair_MutS-lik_N"/>
</dbReference>
<dbReference type="Gene3D" id="1.10.1420.10">
    <property type="match status" value="2"/>
</dbReference>
<keyword evidence="6" id="KW-0238">DNA-binding</keyword>
<dbReference type="FunFam" id="3.40.1170.10:FF:000001">
    <property type="entry name" value="DNA mismatch repair protein MutS"/>
    <property type="match status" value="1"/>
</dbReference>
<dbReference type="NCBIfam" id="NF003810">
    <property type="entry name" value="PRK05399.1"/>
    <property type="match status" value="1"/>
</dbReference>
<accession>A0A9D1K9H1</accession>
<keyword evidence="3" id="KW-0547">Nucleotide-binding</keyword>
<dbReference type="GO" id="GO:0030983">
    <property type="term" value="F:mismatched DNA binding"/>
    <property type="evidence" value="ECO:0007669"/>
    <property type="project" value="InterPro"/>
</dbReference>
<evidence type="ECO:0000256" key="2">
    <source>
        <dbReference type="ARBA" id="ARBA00021982"/>
    </source>
</evidence>
<dbReference type="Proteomes" id="UP000886893">
    <property type="component" value="Unassembled WGS sequence"/>
</dbReference>
<dbReference type="SMART" id="SM00533">
    <property type="entry name" value="MUTSd"/>
    <property type="match status" value="1"/>
</dbReference>
<feature type="domain" description="DNA mismatch repair protein MutS core" evidence="9">
    <location>
        <begin position="276"/>
        <end position="488"/>
    </location>
</feature>
<dbReference type="SUPFAM" id="SSF55271">
    <property type="entry name" value="DNA repair protein MutS, domain I"/>
    <property type="match status" value="1"/>
</dbReference>
<dbReference type="InterPro" id="IPR036678">
    <property type="entry name" value="MutS_con_dom_sf"/>
</dbReference>
<dbReference type="Pfam" id="PF05192">
    <property type="entry name" value="MutS_III"/>
    <property type="match status" value="1"/>
</dbReference>
<dbReference type="InterPro" id="IPR007696">
    <property type="entry name" value="DNA_mismatch_repair_MutS_core"/>
</dbReference>
<evidence type="ECO:0000256" key="4">
    <source>
        <dbReference type="ARBA" id="ARBA00022763"/>
    </source>
</evidence>
<dbReference type="InterPro" id="IPR045076">
    <property type="entry name" value="MutS"/>
</dbReference>
<dbReference type="SUPFAM" id="SSF48334">
    <property type="entry name" value="DNA repair protein MutS, domain III"/>
    <property type="match status" value="1"/>
</dbReference>
<keyword evidence="4" id="KW-0227">DNA damage</keyword>
<evidence type="ECO:0000313" key="10">
    <source>
        <dbReference type="EMBL" id="HIT17202.1"/>
    </source>
</evidence>
<gene>
    <name evidence="10" type="primary">mutS</name>
    <name evidence="10" type="ORF">IAD04_02335</name>
</gene>
<dbReference type="PANTHER" id="PTHR11361:SF34">
    <property type="entry name" value="DNA MISMATCH REPAIR PROTEIN MSH1, MITOCHONDRIAL"/>
    <property type="match status" value="1"/>
</dbReference>
<evidence type="ECO:0000256" key="8">
    <source>
        <dbReference type="ARBA" id="ARBA00024647"/>
    </source>
</evidence>
<dbReference type="GO" id="GO:0006298">
    <property type="term" value="P:mismatch repair"/>
    <property type="evidence" value="ECO:0007669"/>
    <property type="project" value="InterPro"/>
</dbReference>
<dbReference type="Pfam" id="PF05188">
    <property type="entry name" value="MutS_II"/>
    <property type="match status" value="1"/>
</dbReference>